<comment type="catalytic activity">
    <reaction evidence="11">
        <text>D-glycero-beta-D-manno-heptose 7-phosphate + ATP = D-glycero-beta-D-manno-heptose 1,7-bisphosphate + ADP + H(+)</text>
        <dbReference type="Rhea" id="RHEA:27473"/>
        <dbReference type="ChEBI" id="CHEBI:15378"/>
        <dbReference type="ChEBI" id="CHEBI:30616"/>
        <dbReference type="ChEBI" id="CHEBI:60204"/>
        <dbReference type="ChEBI" id="CHEBI:60208"/>
        <dbReference type="ChEBI" id="CHEBI:456216"/>
        <dbReference type="EC" id="2.7.1.167"/>
    </reaction>
</comment>
<dbReference type="GO" id="GO:0097171">
    <property type="term" value="P:ADP-L-glycero-beta-D-manno-heptose biosynthetic process"/>
    <property type="evidence" value="ECO:0007669"/>
    <property type="project" value="UniProtKB-UniPathway"/>
</dbReference>
<keyword evidence="8 11" id="KW-0511">Multifunctional enzyme</keyword>
<feature type="domain" description="Carbohydrate kinase PfkB" evidence="12">
    <location>
        <begin position="11"/>
        <end position="297"/>
    </location>
</feature>
<dbReference type="HAMAP" id="MF_01603">
    <property type="entry name" value="HldE"/>
    <property type="match status" value="1"/>
</dbReference>
<dbReference type="InterPro" id="IPR011611">
    <property type="entry name" value="PfkB_dom"/>
</dbReference>
<dbReference type="GO" id="GO:0033785">
    <property type="term" value="F:heptose 7-phosphate kinase activity"/>
    <property type="evidence" value="ECO:0007669"/>
    <property type="project" value="UniProtKB-UniRule"/>
</dbReference>
<comment type="function">
    <text evidence="1 11">Catalyzes the phosphorylation of D-glycero-D-manno-heptose 7-phosphate at the C-1 position to selectively form D-glycero-beta-D-manno-heptose-1,7-bisphosphate.</text>
</comment>
<dbReference type="SUPFAM" id="SSF53613">
    <property type="entry name" value="Ribokinase-like"/>
    <property type="match status" value="1"/>
</dbReference>
<feature type="domain" description="Cytidyltransferase-like" evidence="13">
    <location>
        <begin position="334"/>
        <end position="455"/>
    </location>
</feature>
<dbReference type="eggNOG" id="COG2870">
    <property type="taxonomic scope" value="Bacteria"/>
</dbReference>
<protein>
    <recommendedName>
        <fullName evidence="11">Bifunctional protein HldE</fullName>
    </recommendedName>
    <domain>
        <recommendedName>
            <fullName evidence="11">D-beta-D-heptose 7-phosphate kinase</fullName>
            <ecNumber evidence="11">2.7.1.167</ecNumber>
        </recommendedName>
        <alternativeName>
            <fullName evidence="11">D-beta-D-heptose 7-phosphotransferase</fullName>
        </alternativeName>
        <alternativeName>
            <fullName evidence="11">D-glycero-beta-D-manno-heptose-7-phosphate kinase</fullName>
        </alternativeName>
    </domain>
    <domain>
        <recommendedName>
            <fullName evidence="11">D-beta-D-heptose 1-phosphate adenylyltransferase</fullName>
            <ecNumber evidence="11">2.7.7.70</ecNumber>
        </recommendedName>
        <alternativeName>
            <fullName evidence="11">D-glycero-beta-D-manno-heptose 1-phosphate adenylyltransferase</fullName>
        </alternativeName>
    </domain>
</protein>
<comment type="pathway">
    <text evidence="11">Nucleotide-sugar biosynthesis; ADP-L-glycero-beta-D-manno-heptose biosynthesis; ADP-L-glycero-beta-D-manno-heptose from D-glycero-beta-D-manno-heptose 7-phosphate: step 1/4.</text>
</comment>
<name>A0A1W6BW01_9BACT</name>
<evidence type="ECO:0000313" key="15">
    <source>
        <dbReference type="Proteomes" id="UP000192902"/>
    </source>
</evidence>
<accession>A0A1W6BW01</accession>
<comment type="function">
    <text evidence="2 11">Catalyzes the ADP transfer from ATP to D-glycero-beta-D-manno-heptose 1-phosphate, yielding ADP-D-glycero-beta-D-manno-heptose.</text>
</comment>
<dbReference type="EC" id="2.7.1.167" evidence="11"/>
<evidence type="ECO:0000259" key="13">
    <source>
        <dbReference type="Pfam" id="PF01467"/>
    </source>
</evidence>
<dbReference type="FunFam" id="3.40.50.620:FF:000282">
    <property type="entry name" value="Bifunctional protein HldE"/>
    <property type="match status" value="1"/>
</dbReference>
<evidence type="ECO:0000259" key="12">
    <source>
        <dbReference type="Pfam" id="PF00294"/>
    </source>
</evidence>
<dbReference type="KEGG" id="ccun:CCUN_0656"/>
<dbReference type="InterPro" id="IPR004821">
    <property type="entry name" value="Cyt_trans-like"/>
</dbReference>
<dbReference type="GO" id="GO:0033786">
    <property type="term" value="F:heptose-1-phosphate adenylyltransferase activity"/>
    <property type="evidence" value="ECO:0007669"/>
    <property type="project" value="UniProtKB-UniRule"/>
</dbReference>
<dbReference type="Pfam" id="PF00294">
    <property type="entry name" value="PfkB"/>
    <property type="match status" value="1"/>
</dbReference>
<dbReference type="PANTHER" id="PTHR46969">
    <property type="entry name" value="BIFUNCTIONAL PROTEIN HLDE"/>
    <property type="match status" value="1"/>
</dbReference>
<dbReference type="UniPathway" id="UPA00356">
    <property type="reaction ID" value="UER00437"/>
</dbReference>
<evidence type="ECO:0000256" key="1">
    <source>
        <dbReference type="ARBA" id="ARBA00002319"/>
    </source>
</evidence>
<evidence type="ECO:0000256" key="6">
    <source>
        <dbReference type="ARBA" id="ARBA00022777"/>
    </source>
</evidence>
<evidence type="ECO:0000256" key="7">
    <source>
        <dbReference type="ARBA" id="ARBA00022840"/>
    </source>
</evidence>
<dbReference type="InterPro" id="IPR014729">
    <property type="entry name" value="Rossmann-like_a/b/a_fold"/>
</dbReference>
<evidence type="ECO:0000256" key="3">
    <source>
        <dbReference type="ARBA" id="ARBA00022679"/>
    </source>
</evidence>
<dbReference type="STRING" id="1121267.CCUN_0656"/>
<proteinExistence type="inferred from homology"/>
<keyword evidence="7 11" id="KW-0067">ATP-binding</keyword>
<dbReference type="Proteomes" id="UP000192902">
    <property type="component" value="Chromosome"/>
</dbReference>
<evidence type="ECO:0000256" key="10">
    <source>
        <dbReference type="ARBA" id="ARBA00047428"/>
    </source>
</evidence>
<comment type="subunit">
    <text evidence="11">Homodimer.</text>
</comment>
<evidence type="ECO:0000256" key="2">
    <source>
        <dbReference type="ARBA" id="ARBA00003753"/>
    </source>
</evidence>
<dbReference type="GO" id="GO:0005524">
    <property type="term" value="F:ATP binding"/>
    <property type="evidence" value="ECO:0007669"/>
    <property type="project" value="UniProtKB-UniRule"/>
</dbReference>
<evidence type="ECO:0000256" key="5">
    <source>
        <dbReference type="ARBA" id="ARBA00022741"/>
    </source>
</evidence>
<dbReference type="InterPro" id="IPR011913">
    <property type="entry name" value="RfaE_dom_I"/>
</dbReference>
<dbReference type="InterPro" id="IPR029056">
    <property type="entry name" value="Ribokinase-like"/>
</dbReference>
<dbReference type="Gene3D" id="3.40.50.620">
    <property type="entry name" value="HUPs"/>
    <property type="match status" value="1"/>
</dbReference>
<evidence type="ECO:0000256" key="4">
    <source>
        <dbReference type="ARBA" id="ARBA00022695"/>
    </source>
</evidence>
<comment type="similarity">
    <text evidence="11">In the C-terminal section; belongs to the cytidylyltransferase family.</text>
</comment>
<keyword evidence="4 11" id="KW-0548">Nucleotidyltransferase</keyword>
<evidence type="ECO:0000256" key="9">
    <source>
        <dbReference type="ARBA" id="ARBA00023277"/>
    </source>
</evidence>
<dbReference type="Gene3D" id="3.40.1190.20">
    <property type="match status" value="1"/>
</dbReference>
<dbReference type="CDD" id="cd01172">
    <property type="entry name" value="RfaE_like"/>
    <property type="match status" value="1"/>
</dbReference>
<dbReference type="PANTHER" id="PTHR46969:SF1">
    <property type="entry name" value="BIFUNCTIONAL PROTEIN HLDE"/>
    <property type="match status" value="1"/>
</dbReference>
<dbReference type="InterPro" id="IPR023030">
    <property type="entry name" value="Bifunc_HldE"/>
</dbReference>
<dbReference type="eggNOG" id="COG0615">
    <property type="taxonomic scope" value="Bacteria"/>
</dbReference>
<feature type="active site" evidence="11">
    <location>
        <position position="259"/>
    </location>
</feature>
<dbReference type="InterPro" id="IPR011914">
    <property type="entry name" value="RfaE_dom_II"/>
</dbReference>
<keyword evidence="9 11" id="KW-0119">Carbohydrate metabolism</keyword>
<feature type="region of interest" description="Cytidylyltransferase" evidence="11">
    <location>
        <begin position="334"/>
        <end position="466"/>
    </location>
</feature>
<feature type="region of interest" description="Ribokinase" evidence="11">
    <location>
        <begin position="1"/>
        <end position="310"/>
    </location>
</feature>
<gene>
    <name evidence="14" type="primary">waaE</name>
    <name evidence="11" type="synonym">hldE</name>
    <name evidence="14" type="ORF">CCUN_0656</name>
</gene>
<dbReference type="NCBIfam" id="TIGR02198">
    <property type="entry name" value="rfaE_dom_I"/>
    <property type="match status" value="1"/>
</dbReference>
<comment type="pathway">
    <text evidence="11">Nucleotide-sugar biosynthesis; ADP-L-glycero-beta-D-manno-heptose biosynthesis; ADP-L-glycero-beta-D-manno-heptose from D-glycero-beta-D-manno-heptose 7-phosphate: step 3/4.</text>
</comment>
<dbReference type="Pfam" id="PF01467">
    <property type="entry name" value="CTP_transf_like"/>
    <property type="match status" value="1"/>
</dbReference>
<dbReference type="NCBIfam" id="TIGR00125">
    <property type="entry name" value="cyt_tran_rel"/>
    <property type="match status" value="1"/>
</dbReference>
<dbReference type="EC" id="2.7.7.70" evidence="11"/>
<dbReference type="EMBL" id="CP020867">
    <property type="protein sequence ID" value="ARJ56279.1"/>
    <property type="molecule type" value="Genomic_DNA"/>
</dbReference>
<feature type="binding site" evidence="11">
    <location>
        <begin position="191"/>
        <end position="194"/>
    </location>
    <ligand>
        <name>ATP</name>
        <dbReference type="ChEBI" id="CHEBI:30616"/>
    </ligand>
</feature>
<reference evidence="14 15" key="1">
    <citation type="submission" date="2017-04" db="EMBL/GenBank/DDBJ databases">
        <title>Complete genome sequence of the Campylobacter cuniculorum type strain LMG24588.</title>
        <authorList>
            <person name="Miller W.G."/>
            <person name="Yee E."/>
            <person name="Revez J."/>
            <person name="Bono J.L."/>
            <person name="Rossi M."/>
        </authorList>
    </citation>
    <scope>NUCLEOTIDE SEQUENCE [LARGE SCALE GENOMIC DNA]</scope>
    <source>
        <strain evidence="14 15">LMG 24588</strain>
    </source>
</reference>
<organism evidence="14 15">
    <name type="scientific">Campylobacter cuniculorum DSM 23162 = LMG 24588</name>
    <dbReference type="NCBI Taxonomy" id="1121267"/>
    <lineage>
        <taxon>Bacteria</taxon>
        <taxon>Pseudomonadati</taxon>
        <taxon>Campylobacterota</taxon>
        <taxon>Epsilonproteobacteria</taxon>
        <taxon>Campylobacterales</taxon>
        <taxon>Campylobacteraceae</taxon>
        <taxon>Campylobacter</taxon>
    </lineage>
</organism>
<dbReference type="RefSeq" id="WP_027306266.1">
    <property type="nucleotide sequence ID" value="NZ_CP020867.1"/>
</dbReference>
<keyword evidence="5 11" id="KW-0547">Nucleotide-binding</keyword>
<dbReference type="GO" id="GO:0016773">
    <property type="term" value="F:phosphotransferase activity, alcohol group as acceptor"/>
    <property type="evidence" value="ECO:0007669"/>
    <property type="project" value="InterPro"/>
</dbReference>
<evidence type="ECO:0000256" key="11">
    <source>
        <dbReference type="HAMAP-Rule" id="MF_01603"/>
    </source>
</evidence>
<sequence length="466" mass="52048">MLEFLSKQSPKILVVGDFMVDNYIWCDCSRVSPEAPVLIAKTLKEDKRLGGAANVYANLKAFGARVFALGVVGEDESAKFLKENLTSKFLIQKNRKTPLKNRIIAHNQQVLRLDDEDNEDIECEEELIEEFNQIAKDFEAIILSDYAKGVLTAKVCRALIKKAKELKIPILIDPKGNDYSKYKGATLLTPNKKEALEALKYENLEGENLKFGIEKLKKDFDLTYGVITLSEGGIALFDTTLHIIAARALEVYDVTGAGDSVIAILAFCLASQIPIIKACEIANEVAAVVVSKIGSVSVSFDELKNFKKSNFENKITSKEELLKRLKGQNKKVVFTNGCFDILHLGHLSYLEKARKLGDLLIVGLNSDSSIKRLKGDTRPINSQFERACMLASLYFVDYVVIFEEDTPFELISFLKPDILVKGKDYENKEIIGANLVAKVELIDYKEGFSTSKIIEKIQGQKNDTHN</sequence>
<comment type="catalytic activity">
    <reaction evidence="10 11">
        <text>D-glycero-beta-D-manno-heptose 1-phosphate + ATP + H(+) = ADP-D-glycero-beta-D-manno-heptose + diphosphate</text>
        <dbReference type="Rhea" id="RHEA:27465"/>
        <dbReference type="ChEBI" id="CHEBI:15378"/>
        <dbReference type="ChEBI" id="CHEBI:30616"/>
        <dbReference type="ChEBI" id="CHEBI:33019"/>
        <dbReference type="ChEBI" id="CHEBI:59967"/>
        <dbReference type="ChEBI" id="CHEBI:61593"/>
        <dbReference type="EC" id="2.7.7.70"/>
    </reaction>
</comment>
<comment type="similarity">
    <text evidence="11">In the N-terminal section; belongs to the carbohydrate kinase PfkB family.</text>
</comment>
<keyword evidence="6 11" id="KW-0418">Kinase</keyword>
<dbReference type="GO" id="GO:0005829">
    <property type="term" value="C:cytosol"/>
    <property type="evidence" value="ECO:0007669"/>
    <property type="project" value="TreeGrafter"/>
</dbReference>
<dbReference type="AlphaFoldDB" id="A0A1W6BW01"/>
<keyword evidence="3 11" id="KW-0808">Transferase</keyword>
<evidence type="ECO:0000313" key="14">
    <source>
        <dbReference type="EMBL" id="ARJ56279.1"/>
    </source>
</evidence>
<dbReference type="OrthoDB" id="9802794at2"/>
<evidence type="ECO:0000256" key="8">
    <source>
        <dbReference type="ARBA" id="ARBA00023268"/>
    </source>
</evidence>
<dbReference type="NCBIfam" id="TIGR02199">
    <property type="entry name" value="rfaE_dom_II"/>
    <property type="match status" value="1"/>
</dbReference>
<dbReference type="SUPFAM" id="SSF52374">
    <property type="entry name" value="Nucleotidylyl transferase"/>
    <property type="match status" value="1"/>
</dbReference>